<keyword evidence="7" id="KW-0411">Iron-sulfur</keyword>
<evidence type="ECO:0000256" key="3">
    <source>
        <dbReference type="ARBA" id="ARBA00022723"/>
    </source>
</evidence>
<dbReference type="Proteomes" id="UP000319769">
    <property type="component" value="Unassembled WGS sequence"/>
</dbReference>
<dbReference type="GO" id="GO:0051213">
    <property type="term" value="F:dioxygenase activity"/>
    <property type="evidence" value="ECO:0007669"/>
    <property type="project" value="UniProtKB-KW"/>
</dbReference>
<evidence type="ECO:0000256" key="5">
    <source>
        <dbReference type="ARBA" id="ARBA00023002"/>
    </source>
</evidence>
<accession>A0A5N0VI21</accession>
<comment type="caution">
    <text evidence="10">The sequence shown here is derived from an EMBL/GenBank/DDBJ whole genome shotgun (WGS) entry which is preliminary data.</text>
</comment>
<dbReference type="PANTHER" id="PTHR43756:SF1">
    <property type="entry name" value="3-PHENYLPROPIONATE_CINNAMIC ACID DIOXYGENASE SUBUNIT ALPHA"/>
    <property type="match status" value="1"/>
</dbReference>
<evidence type="ECO:0000259" key="9">
    <source>
        <dbReference type="PROSITE" id="PS51296"/>
    </source>
</evidence>
<dbReference type="Pfam" id="PF00848">
    <property type="entry name" value="Ring_hydroxyl_A"/>
    <property type="match status" value="1"/>
</dbReference>
<dbReference type="RefSeq" id="WP_144745508.1">
    <property type="nucleotide sequence ID" value="NZ_VMNW02000003.1"/>
</dbReference>
<proteinExistence type="inferred from homology"/>
<dbReference type="PROSITE" id="PS51296">
    <property type="entry name" value="RIESKE"/>
    <property type="match status" value="1"/>
</dbReference>
<dbReference type="EMBL" id="VMNW02000003">
    <property type="protein sequence ID" value="KAA9166027.1"/>
    <property type="molecule type" value="Genomic_DNA"/>
</dbReference>
<dbReference type="PANTHER" id="PTHR43756">
    <property type="entry name" value="CHOLINE MONOOXYGENASE, CHLOROPLASTIC"/>
    <property type="match status" value="1"/>
</dbReference>
<keyword evidence="6" id="KW-0408">Iron</keyword>
<dbReference type="GO" id="GO:0051537">
    <property type="term" value="F:2 iron, 2 sulfur cluster binding"/>
    <property type="evidence" value="ECO:0007669"/>
    <property type="project" value="UniProtKB-KW"/>
</dbReference>
<evidence type="ECO:0000256" key="7">
    <source>
        <dbReference type="ARBA" id="ARBA00023014"/>
    </source>
</evidence>
<evidence type="ECO:0000256" key="4">
    <source>
        <dbReference type="ARBA" id="ARBA00022964"/>
    </source>
</evidence>
<dbReference type="AlphaFoldDB" id="A0A5N0VI21"/>
<evidence type="ECO:0000313" key="11">
    <source>
        <dbReference type="Proteomes" id="UP000319769"/>
    </source>
</evidence>
<dbReference type="Pfam" id="PF00355">
    <property type="entry name" value="Rieske"/>
    <property type="match status" value="1"/>
</dbReference>
<comment type="similarity">
    <text evidence="1">Belongs to the bacterial ring-hydroxylating dioxygenase alpha subunit family.</text>
</comment>
<keyword evidence="8" id="KW-0520">NAD</keyword>
<keyword evidence="5" id="KW-0560">Oxidoreductase</keyword>
<dbReference type="Gene3D" id="2.102.10.10">
    <property type="entry name" value="Rieske [2Fe-2S] iron-sulphur domain"/>
    <property type="match status" value="1"/>
</dbReference>
<organism evidence="10 11">
    <name type="scientific">Amycolatopsis acidicola</name>
    <dbReference type="NCBI Taxonomy" id="2596893"/>
    <lineage>
        <taxon>Bacteria</taxon>
        <taxon>Bacillati</taxon>
        <taxon>Actinomycetota</taxon>
        <taxon>Actinomycetes</taxon>
        <taxon>Pseudonocardiales</taxon>
        <taxon>Pseudonocardiaceae</taxon>
        <taxon>Amycolatopsis</taxon>
    </lineage>
</organism>
<reference evidence="10" key="1">
    <citation type="submission" date="2019-09" db="EMBL/GenBank/DDBJ databases">
        <authorList>
            <person name="Teo W.F.A."/>
            <person name="Duangmal K."/>
        </authorList>
    </citation>
    <scope>NUCLEOTIDE SEQUENCE [LARGE SCALE GENOMIC DNA]</scope>
    <source>
        <strain evidence="10">K81G1</strain>
    </source>
</reference>
<dbReference type="SUPFAM" id="SSF55961">
    <property type="entry name" value="Bet v1-like"/>
    <property type="match status" value="1"/>
</dbReference>
<evidence type="ECO:0000313" key="10">
    <source>
        <dbReference type="EMBL" id="KAA9166027.1"/>
    </source>
</evidence>
<keyword evidence="2" id="KW-0001">2Fe-2S</keyword>
<dbReference type="PROSITE" id="PS00570">
    <property type="entry name" value="RING_HYDROXYL_ALPHA"/>
    <property type="match status" value="1"/>
</dbReference>
<dbReference type="Gene3D" id="3.90.380.10">
    <property type="entry name" value="Naphthalene 1,2-dioxygenase Alpha Subunit, Chain A, domain 1"/>
    <property type="match status" value="1"/>
</dbReference>
<gene>
    <name evidence="10" type="ORF">FPZ12_003490</name>
</gene>
<feature type="domain" description="Rieske" evidence="9">
    <location>
        <begin position="60"/>
        <end position="157"/>
    </location>
</feature>
<protein>
    <submittedName>
        <fullName evidence="10">Rieske 2Fe-2S domain-containing protein</fullName>
    </submittedName>
</protein>
<name>A0A5N0VI21_9PSEU</name>
<dbReference type="OrthoDB" id="5243643at2"/>
<evidence type="ECO:0000256" key="6">
    <source>
        <dbReference type="ARBA" id="ARBA00023004"/>
    </source>
</evidence>
<dbReference type="GO" id="GO:0016705">
    <property type="term" value="F:oxidoreductase activity, acting on paired donors, with incorporation or reduction of molecular oxygen"/>
    <property type="evidence" value="ECO:0007669"/>
    <property type="project" value="UniProtKB-ARBA"/>
</dbReference>
<evidence type="ECO:0000256" key="8">
    <source>
        <dbReference type="ARBA" id="ARBA00023027"/>
    </source>
</evidence>
<dbReference type="InterPro" id="IPR001663">
    <property type="entry name" value="Rng_hydr_dOase-A"/>
</dbReference>
<keyword evidence="4" id="KW-0223">Dioxygenase</keyword>
<dbReference type="InterPro" id="IPR017941">
    <property type="entry name" value="Rieske_2Fe-2S"/>
</dbReference>
<evidence type="ECO:0000256" key="1">
    <source>
        <dbReference type="ARBA" id="ARBA00008751"/>
    </source>
</evidence>
<dbReference type="PRINTS" id="PR00090">
    <property type="entry name" value="RNGDIOXGNASE"/>
</dbReference>
<keyword evidence="3" id="KW-0479">Metal-binding</keyword>
<dbReference type="SUPFAM" id="SSF50022">
    <property type="entry name" value="ISP domain"/>
    <property type="match status" value="1"/>
</dbReference>
<dbReference type="InterPro" id="IPR015879">
    <property type="entry name" value="Ring_hydroxy_dOase_asu_C_dom"/>
</dbReference>
<dbReference type="CDD" id="cd03469">
    <property type="entry name" value="Rieske_RO_Alpha_N"/>
    <property type="match status" value="1"/>
</dbReference>
<sequence>MTGFAPRTSEVAEVIRIPGRETEFIRDLRSPNRFLVNRAAFTDDTVLAREREEVFARCWIYVGHVSEIPKPGDFVAREVAGRPILFTRNSAGEIRVLLNSCSHRGAEVCRERRGNQRRFRCFYHSWSFDNDGRLVSMPDEDGFPEGFRKEDHGLAQPTSVDQYRGFVFLTFNDEAEPLVDYLADAKYYLDLTADQAAADIGMAVQSGTHEYSMKSNWKLLAENSSDGYHAIPVHKTYLDVQKSRGDQIAGNTEKDWKASHAFDLGNGHTVTVKQAPWGRPIARWQPSMGEDTKAVVEESYRRLEQVHGAERAELIANLDFNMLVFPNLVINNIMAVIIRTFYPNTPGHMNVTAWSLAPKDETPEARRVRNESFLSFLGPAGLATPDDNEALESCQRGYQSRPGEGWSDVSRGMDKVDPANWDELQMRTFWRRWDELMGGKA</sequence>
<dbReference type="GO" id="GO:0005506">
    <property type="term" value="F:iron ion binding"/>
    <property type="evidence" value="ECO:0007669"/>
    <property type="project" value="InterPro"/>
</dbReference>
<dbReference type="InterPro" id="IPR036922">
    <property type="entry name" value="Rieske_2Fe-2S_sf"/>
</dbReference>
<dbReference type="GO" id="GO:0004497">
    <property type="term" value="F:monooxygenase activity"/>
    <property type="evidence" value="ECO:0007669"/>
    <property type="project" value="UniProtKB-ARBA"/>
</dbReference>
<dbReference type="InterPro" id="IPR015881">
    <property type="entry name" value="ARHD_Rieske_2Fe_2S"/>
</dbReference>
<evidence type="ECO:0000256" key="2">
    <source>
        <dbReference type="ARBA" id="ARBA00022714"/>
    </source>
</evidence>
<keyword evidence="11" id="KW-1185">Reference proteome</keyword>